<keyword evidence="4" id="KW-1185">Reference proteome</keyword>
<keyword evidence="1" id="KW-0418">Kinase</keyword>
<feature type="domain" description="Histidine kinase/HSP90-like ATPase" evidence="2">
    <location>
        <begin position="2"/>
        <end position="109"/>
    </location>
</feature>
<evidence type="ECO:0000313" key="3">
    <source>
        <dbReference type="EMBL" id="MBR7831878.1"/>
    </source>
</evidence>
<dbReference type="PANTHER" id="PTHR35526">
    <property type="entry name" value="ANTI-SIGMA-F FACTOR RSBW-RELATED"/>
    <property type="match status" value="1"/>
</dbReference>
<sequence length="120" mass="12796">MSTARACTRAYLEQCGRPVPDAAEGDVLVLVSELVTNAVVHAPGPCSLYLVEDDTELTIAVSDSSTALPHPRSPDVERGGGFGWFLLRRLARRIDVYVRPPLGKTVCATVRIFACAGLAA</sequence>
<evidence type="ECO:0000259" key="2">
    <source>
        <dbReference type="Pfam" id="PF13581"/>
    </source>
</evidence>
<dbReference type="GO" id="GO:0005524">
    <property type="term" value="F:ATP binding"/>
    <property type="evidence" value="ECO:0007669"/>
    <property type="project" value="UniProtKB-KW"/>
</dbReference>
<dbReference type="GO" id="GO:0004674">
    <property type="term" value="F:protein serine/threonine kinase activity"/>
    <property type="evidence" value="ECO:0007669"/>
    <property type="project" value="UniProtKB-KW"/>
</dbReference>
<dbReference type="InterPro" id="IPR036890">
    <property type="entry name" value="HATPase_C_sf"/>
</dbReference>
<keyword evidence="1" id="KW-0808">Transferase</keyword>
<dbReference type="Pfam" id="PF13581">
    <property type="entry name" value="HATPase_c_2"/>
    <property type="match status" value="1"/>
</dbReference>
<dbReference type="CDD" id="cd16936">
    <property type="entry name" value="HATPase_RsbW-like"/>
    <property type="match status" value="1"/>
</dbReference>
<dbReference type="SUPFAM" id="SSF55874">
    <property type="entry name" value="ATPase domain of HSP90 chaperone/DNA topoisomerase II/histidine kinase"/>
    <property type="match status" value="1"/>
</dbReference>
<keyword evidence="3" id="KW-0067">ATP-binding</keyword>
<name>A0A941EJB7_9ACTN</name>
<gene>
    <name evidence="3" type="ORF">KDL01_01315</name>
</gene>
<dbReference type="Gene3D" id="3.30.565.10">
    <property type="entry name" value="Histidine kinase-like ATPase, C-terminal domain"/>
    <property type="match status" value="1"/>
</dbReference>
<dbReference type="RefSeq" id="WP_212526411.1">
    <property type="nucleotide sequence ID" value="NZ_JAGSOG010000003.1"/>
</dbReference>
<evidence type="ECO:0000313" key="4">
    <source>
        <dbReference type="Proteomes" id="UP000675781"/>
    </source>
</evidence>
<dbReference type="InterPro" id="IPR050267">
    <property type="entry name" value="Anti-sigma-factor_SerPK"/>
</dbReference>
<protein>
    <submittedName>
        <fullName evidence="3">ATP-binding protein</fullName>
    </submittedName>
</protein>
<keyword evidence="3" id="KW-0547">Nucleotide-binding</keyword>
<dbReference type="InterPro" id="IPR003594">
    <property type="entry name" value="HATPase_dom"/>
</dbReference>
<evidence type="ECO:0000256" key="1">
    <source>
        <dbReference type="ARBA" id="ARBA00022527"/>
    </source>
</evidence>
<comment type="caution">
    <text evidence="3">The sequence shown here is derived from an EMBL/GenBank/DDBJ whole genome shotgun (WGS) entry which is preliminary data.</text>
</comment>
<dbReference type="EMBL" id="JAGSOG010000003">
    <property type="protein sequence ID" value="MBR7831878.1"/>
    <property type="molecule type" value="Genomic_DNA"/>
</dbReference>
<accession>A0A941EJB7</accession>
<dbReference type="AlphaFoldDB" id="A0A941EJB7"/>
<reference evidence="3" key="1">
    <citation type="submission" date="2021-04" db="EMBL/GenBank/DDBJ databases">
        <title>Genome based classification of Actinospica acidithermotolerans sp. nov., an actinobacterium isolated from an Indonesian hot spring.</title>
        <authorList>
            <person name="Kusuma A.B."/>
            <person name="Putra K.E."/>
            <person name="Nafisah S."/>
            <person name="Loh J."/>
            <person name="Nouioui I."/>
            <person name="Goodfellow M."/>
        </authorList>
    </citation>
    <scope>NUCLEOTIDE SEQUENCE</scope>
    <source>
        <strain evidence="3">CSCA 57</strain>
    </source>
</reference>
<proteinExistence type="predicted"/>
<keyword evidence="1" id="KW-0723">Serine/threonine-protein kinase</keyword>
<organism evidence="3 4">
    <name type="scientific">Actinospica durhamensis</name>
    <dbReference type="NCBI Taxonomy" id="1508375"/>
    <lineage>
        <taxon>Bacteria</taxon>
        <taxon>Bacillati</taxon>
        <taxon>Actinomycetota</taxon>
        <taxon>Actinomycetes</taxon>
        <taxon>Catenulisporales</taxon>
        <taxon>Actinospicaceae</taxon>
        <taxon>Actinospica</taxon>
    </lineage>
</organism>
<dbReference type="PANTHER" id="PTHR35526:SF3">
    <property type="entry name" value="ANTI-SIGMA-F FACTOR RSBW"/>
    <property type="match status" value="1"/>
</dbReference>
<dbReference type="Proteomes" id="UP000675781">
    <property type="component" value="Unassembled WGS sequence"/>
</dbReference>